<reference evidence="5 6" key="1">
    <citation type="journal article" date="2005" name="DNA Res.">
        <title>Complete genome sequence of the facultative anaerobic magnetotactic bacterium Magnetospirillum sp. strain AMB-1.</title>
        <authorList>
            <person name="Matsunaga T."/>
            <person name="Okamura Y."/>
            <person name="Fukuda Y."/>
            <person name="Wahyudi A.T."/>
            <person name="Murase Y."/>
            <person name="Takeyama H."/>
        </authorList>
    </citation>
    <scope>NUCLEOTIDE SEQUENCE [LARGE SCALE GENOMIC DNA]</scope>
    <source>
        <strain evidence="6">ATCC 700264 / AMB-1</strain>
    </source>
</reference>
<dbReference type="InterPro" id="IPR010998">
    <property type="entry name" value="Integrase_recombinase_N"/>
</dbReference>
<name>Q2W123_PARM1</name>
<feature type="domain" description="Tyr recombinase" evidence="4">
    <location>
        <begin position="197"/>
        <end position="363"/>
    </location>
</feature>
<proteinExistence type="predicted"/>
<dbReference type="GO" id="GO:0006310">
    <property type="term" value="P:DNA recombination"/>
    <property type="evidence" value="ECO:0007669"/>
    <property type="project" value="UniProtKB-KW"/>
</dbReference>
<dbReference type="InterPro" id="IPR002104">
    <property type="entry name" value="Integrase_catalytic"/>
</dbReference>
<dbReference type="InterPro" id="IPR013762">
    <property type="entry name" value="Integrase-like_cat_sf"/>
</dbReference>
<keyword evidence="2" id="KW-0238">DNA-binding</keyword>
<sequence>MGPRSKSRPAIEFAGQLQDTEPFGTVPECPPVATITKRFNRDGELIGWQAKIRRHGFPTQSKTFDRKTDADAWARSLEGEMDRGAFIDRRPAEQMTLADAIRHYLDAVAPTHKGADVEAARLGRFLREEPDLCRYALSNLRTHHIEDYRDRRLEAVAPGSLCREINLLHAVLESVRRRVGLVDNPVSHVRRPKVNDERDVRLSLDEEAQLLSALDATRNPWIKPFVIVALETAMRRGEMLALRWEHVDLVQQTAHLPETKNGKGRTVPLSSRAVKTLEALPRSIGGAVFPVSLDSLKHAWTRARDRAGLHHFHLHDLRHEATSRLAERGWNILELAAVTGHQDLQMLKRYTNLRAADLAKKMG</sequence>
<dbReference type="PANTHER" id="PTHR30349">
    <property type="entry name" value="PHAGE INTEGRASE-RELATED"/>
    <property type="match status" value="1"/>
</dbReference>
<dbReference type="SUPFAM" id="SSF56349">
    <property type="entry name" value="DNA breaking-rejoining enzymes"/>
    <property type="match status" value="1"/>
</dbReference>
<dbReference type="Gene3D" id="1.10.150.130">
    <property type="match status" value="1"/>
</dbReference>
<dbReference type="STRING" id="342108.amb3648"/>
<keyword evidence="6" id="KW-1185">Reference proteome</keyword>
<dbReference type="HOGENOM" id="CLU_027562_32_1_5"/>
<dbReference type="EMBL" id="AP007255">
    <property type="protein sequence ID" value="BAE52452.1"/>
    <property type="molecule type" value="Genomic_DNA"/>
</dbReference>
<dbReference type="AlphaFoldDB" id="Q2W123"/>
<organism evidence="5 6">
    <name type="scientific">Paramagnetospirillum magneticum (strain ATCC 700264 / AMB-1)</name>
    <name type="common">Magnetospirillum magneticum</name>
    <dbReference type="NCBI Taxonomy" id="342108"/>
    <lineage>
        <taxon>Bacteria</taxon>
        <taxon>Pseudomonadati</taxon>
        <taxon>Pseudomonadota</taxon>
        <taxon>Alphaproteobacteria</taxon>
        <taxon>Rhodospirillales</taxon>
        <taxon>Magnetospirillaceae</taxon>
        <taxon>Paramagnetospirillum</taxon>
    </lineage>
</organism>
<dbReference type="InterPro" id="IPR050090">
    <property type="entry name" value="Tyrosine_recombinase_XerCD"/>
</dbReference>
<gene>
    <name evidence="5" type="ordered locus">amb3648</name>
</gene>
<evidence type="ECO:0000259" key="4">
    <source>
        <dbReference type="PROSITE" id="PS51898"/>
    </source>
</evidence>
<evidence type="ECO:0000256" key="2">
    <source>
        <dbReference type="ARBA" id="ARBA00023125"/>
    </source>
</evidence>
<keyword evidence="3" id="KW-0233">DNA recombination</keyword>
<evidence type="ECO:0000313" key="6">
    <source>
        <dbReference type="Proteomes" id="UP000007058"/>
    </source>
</evidence>
<dbReference type="KEGG" id="mag:amb3648"/>
<accession>Q2W123</accession>
<protein>
    <submittedName>
        <fullName evidence="5">Integrase</fullName>
    </submittedName>
</protein>
<dbReference type="PROSITE" id="PS51898">
    <property type="entry name" value="TYR_RECOMBINASE"/>
    <property type="match status" value="1"/>
</dbReference>
<dbReference type="PANTHER" id="PTHR30349:SF94">
    <property type="entry name" value="INTEGRASE_RECOMBINASE HI_1414-RELATED"/>
    <property type="match status" value="1"/>
</dbReference>
<evidence type="ECO:0000256" key="1">
    <source>
        <dbReference type="ARBA" id="ARBA00022908"/>
    </source>
</evidence>
<dbReference type="Pfam" id="PF00589">
    <property type="entry name" value="Phage_integrase"/>
    <property type="match status" value="1"/>
</dbReference>
<dbReference type="GO" id="GO:0015074">
    <property type="term" value="P:DNA integration"/>
    <property type="evidence" value="ECO:0007669"/>
    <property type="project" value="UniProtKB-KW"/>
</dbReference>
<dbReference type="InterPro" id="IPR011010">
    <property type="entry name" value="DNA_brk_join_enz"/>
</dbReference>
<dbReference type="Proteomes" id="UP000007058">
    <property type="component" value="Chromosome"/>
</dbReference>
<evidence type="ECO:0000313" key="5">
    <source>
        <dbReference type="EMBL" id="BAE52452.1"/>
    </source>
</evidence>
<dbReference type="CDD" id="cd00796">
    <property type="entry name" value="INT_Rci_Hp1_C"/>
    <property type="match status" value="1"/>
</dbReference>
<evidence type="ECO:0000256" key="3">
    <source>
        <dbReference type="ARBA" id="ARBA00023172"/>
    </source>
</evidence>
<dbReference type="Gene3D" id="1.10.443.10">
    <property type="entry name" value="Intergrase catalytic core"/>
    <property type="match status" value="1"/>
</dbReference>
<keyword evidence="1" id="KW-0229">DNA integration</keyword>
<dbReference type="GO" id="GO:0003677">
    <property type="term" value="F:DNA binding"/>
    <property type="evidence" value="ECO:0007669"/>
    <property type="project" value="UniProtKB-KW"/>
</dbReference>